<comment type="caution">
    <text evidence="1">The sequence shown here is derived from an EMBL/GenBank/DDBJ whole genome shotgun (WGS) entry which is preliminary data.</text>
</comment>
<dbReference type="Proteomes" id="UP001157502">
    <property type="component" value="Chromosome 32"/>
</dbReference>
<keyword evidence="2" id="KW-1185">Reference proteome</keyword>
<evidence type="ECO:0000313" key="1">
    <source>
        <dbReference type="EMBL" id="KAJ7987604.1"/>
    </source>
</evidence>
<proteinExistence type="predicted"/>
<sequence length="136" mass="14657">MSSKQEIHRSHCYGYVSVVLLALAIQDLSLLCASQHLSKNTVQNSGEVPLHLRDVSGVRHSGLAVHCGEWVDTGEVFLASSCSLTPSIRQLTAGNCSPNPGKCSPPSMYGPGQIPGGVSGVRIKRFGRERRVRPNY</sequence>
<name>A0ACC2F8E3_DALPE</name>
<reference evidence="1" key="1">
    <citation type="submission" date="2021-05" db="EMBL/GenBank/DDBJ databases">
        <authorList>
            <person name="Pan Q."/>
            <person name="Jouanno E."/>
            <person name="Zahm M."/>
            <person name="Klopp C."/>
            <person name="Cabau C."/>
            <person name="Louis A."/>
            <person name="Berthelot C."/>
            <person name="Parey E."/>
            <person name="Roest Crollius H."/>
            <person name="Montfort J."/>
            <person name="Robinson-Rechavi M."/>
            <person name="Bouchez O."/>
            <person name="Lampietro C."/>
            <person name="Lopez Roques C."/>
            <person name="Donnadieu C."/>
            <person name="Postlethwait J."/>
            <person name="Bobe J."/>
            <person name="Dillon D."/>
            <person name="Chandos A."/>
            <person name="von Hippel F."/>
            <person name="Guiguen Y."/>
        </authorList>
    </citation>
    <scope>NUCLEOTIDE SEQUENCE</scope>
    <source>
        <strain evidence="1">YG-Jan2019</strain>
    </source>
</reference>
<accession>A0ACC2F8E3</accession>
<protein>
    <submittedName>
        <fullName evidence="1">Uncharacterized protein</fullName>
    </submittedName>
</protein>
<dbReference type="EMBL" id="CM055759">
    <property type="protein sequence ID" value="KAJ7987604.1"/>
    <property type="molecule type" value="Genomic_DNA"/>
</dbReference>
<gene>
    <name evidence="1" type="ORF">DPEC_G00328200</name>
</gene>
<evidence type="ECO:0000313" key="2">
    <source>
        <dbReference type="Proteomes" id="UP001157502"/>
    </source>
</evidence>
<organism evidence="1 2">
    <name type="scientific">Dallia pectoralis</name>
    <name type="common">Alaska blackfish</name>
    <dbReference type="NCBI Taxonomy" id="75939"/>
    <lineage>
        <taxon>Eukaryota</taxon>
        <taxon>Metazoa</taxon>
        <taxon>Chordata</taxon>
        <taxon>Craniata</taxon>
        <taxon>Vertebrata</taxon>
        <taxon>Euteleostomi</taxon>
        <taxon>Actinopterygii</taxon>
        <taxon>Neopterygii</taxon>
        <taxon>Teleostei</taxon>
        <taxon>Protacanthopterygii</taxon>
        <taxon>Esociformes</taxon>
        <taxon>Umbridae</taxon>
        <taxon>Dallia</taxon>
    </lineage>
</organism>